<comment type="caution">
    <text evidence="1">The sequence shown here is derived from an EMBL/GenBank/DDBJ whole genome shotgun (WGS) entry which is preliminary data.</text>
</comment>
<keyword evidence="2" id="KW-1185">Reference proteome</keyword>
<proteinExistence type="predicted"/>
<organism evidence="1 2">
    <name type="scientific">Parasponia andersonii</name>
    <name type="common">Sponia andersonii</name>
    <dbReference type="NCBI Taxonomy" id="3476"/>
    <lineage>
        <taxon>Eukaryota</taxon>
        <taxon>Viridiplantae</taxon>
        <taxon>Streptophyta</taxon>
        <taxon>Embryophyta</taxon>
        <taxon>Tracheophyta</taxon>
        <taxon>Spermatophyta</taxon>
        <taxon>Magnoliopsida</taxon>
        <taxon>eudicotyledons</taxon>
        <taxon>Gunneridae</taxon>
        <taxon>Pentapetalae</taxon>
        <taxon>rosids</taxon>
        <taxon>fabids</taxon>
        <taxon>Rosales</taxon>
        <taxon>Cannabaceae</taxon>
        <taxon>Parasponia</taxon>
    </lineage>
</organism>
<dbReference type="AlphaFoldDB" id="A0A2P5BA76"/>
<evidence type="ECO:0000313" key="2">
    <source>
        <dbReference type="Proteomes" id="UP000237105"/>
    </source>
</evidence>
<dbReference type="OrthoDB" id="10348688at2759"/>
<gene>
    <name evidence="1" type="ORF">PanWU01x14_256860</name>
</gene>
<sequence length="124" mass="14279">MKHKLKEQKNRGSSFKTTANTIIKPEHIVCNHQNHKKHLRRTSGQKPESNIHQQLNSSFHRILKQTNNTLRQQGIDTSCILSKSNKQESNKASKNLLCNVTKYSLAHTPLPKSHQKFQEESNKS</sequence>
<protein>
    <submittedName>
        <fullName evidence="1">Uncharacterized protein</fullName>
    </submittedName>
</protein>
<dbReference type="EMBL" id="JXTB01000325">
    <property type="protein sequence ID" value="PON45694.1"/>
    <property type="molecule type" value="Genomic_DNA"/>
</dbReference>
<dbReference type="Proteomes" id="UP000237105">
    <property type="component" value="Unassembled WGS sequence"/>
</dbReference>
<name>A0A2P5BA76_PARAD</name>
<accession>A0A2P5BA76</accession>
<evidence type="ECO:0000313" key="1">
    <source>
        <dbReference type="EMBL" id="PON45694.1"/>
    </source>
</evidence>
<reference evidence="2" key="1">
    <citation type="submission" date="2016-06" db="EMBL/GenBank/DDBJ databases">
        <title>Parallel loss of symbiosis genes in relatives of nitrogen-fixing non-legume Parasponia.</title>
        <authorList>
            <person name="Van Velzen R."/>
            <person name="Holmer R."/>
            <person name="Bu F."/>
            <person name="Rutten L."/>
            <person name="Van Zeijl A."/>
            <person name="Liu W."/>
            <person name="Santuari L."/>
            <person name="Cao Q."/>
            <person name="Sharma T."/>
            <person name="Shen D."/>
            <person name="Roswanjaya Y."/>
            <person name="Wardhani T."/>
            <person name="Kalhor M.S."/>
            <person name="Jansen J."/>
            <person name="Van den Hoogen J."/>
            <person name="Gungor B."/>
            <person name="Hartog M."/>
            <person name="Hontelez J."/>
            <person name="Verver J."/>
            <person name="Yang W.-C."/>
            <person name="Schijlen E."/>
            <person name="Repin R."/>
            <person name="Schilthuizen M."/>
            <person name="Schranz E."/>
            <person name="Heidstra R."/>
            <person name="Miyata K."/>
            <person name="Fedorova E."/>
            <person name="Kohlen W."/>
            <person name="Bisseling T."/>
            <person name="Smit S."/>
            <person name="Geurts R."/>
        </authorList>
    </citation>
    <scope>NUCLEOTIDE SEQUENCE [LARGE SCALE GENOMIC DNA]</scope>
    <source>
        <strain evidence="2">cv. WU1-14</strain>
    </source>
</reference>